<protein>
    <submittedName>
        <fullName evidence="1">Uncharacterized protein</fullName>
    </submittedName>
</protein>
<keyword evidence="2" id="KW-1185">Reference proteome</keyword>
<gene>
    <name evidence="1" type="ORF">J2S13_003275</name>
</gene>
<evidence type="ECO:0000313" key="2">
    <source>
        <dbReference type="Proteomes" id="UP001237207"/>
    </source>
</evidence>
<sequence length="93" mass="11183">MITQKKYSPYANKHKMGEHGNLLSQDFTTTIINEETIIQSQRLPLYNVCMESFYSIMKKEEIHHVKYYDFKLAKHPYSKYSLVTRYYIILKPL</sequence>
<evidence type="ECO:0000313" key="1">
    <source>
        <dbReference type="EMBL" id="MDQ0216789.1"/>
    </source>
</evidence>
<name>A0AAJ1T6H5_9BACI</name>
<reference evidence="1" key="1">
    <citation type="submission" date="2023-07" db="EMBL/GenBank/DDBJ databases">
        <title>Genomic Encyclopedia of Type Strains, Phase IV (KMG-IV): sequencing the most valuable type-strain genomes for metagenomic binning, comparative biology and taxonomic classification.</title>
        <authorList>
            <person name="Goeker M."/>
        </authorList>
    </citation>
    <scope>NUCLEOTIDE SEQUENCE</scope>
    <source>
        <strain evidence="1">DSM 23947</strain>
    </source>
</reference>
<dbReference type="EMBL" id="JAUSUC010000077">
    <property type="protein sequence ID" value="MDQ0216789.1"/>
    <property type="molecule type" value="Genomic_DNA"/>
</dbReference>
<dbReference type="Proteomes" id="UP001237207">
    <property type="component" value="Unassembled WGS sequence"/>
</dbReference>
<dbReference type="AlphaFoldDB" id="A0AAJ1T6H5"/>
<accession>A0AAJ1T6H5</accession>
<proteinExistence type="predicted"/>
<comment type="caution">
    <text evidence="1">The sequence shown here is derived from an EMBL/GenBank/DDBJ whole genome shotgun (WGS) entry which is preliminary data.</text>
</comment>
<organism evidence="1 2">
    <name type="scientific">Oikeobacillus pervagus</name>
    <dbReference type="NCBI Taxonomy" id="1325931"/>
    <lineage>
        <taxon>Bacteria</taxon>
        <taxon>Bacillati</taxon>
        <taxon>Bacillota</taxon>
        <taxon>Bacilli</taxon>
        <taxon>Bacillales</taxon>
        <taxon>Bacillaceae</taxon>
        <taxon>Oikeobacillus</taxon>
    </lineage>
</organism>